<reference evidence="2 3" key="1">
    <citation type="submission" date="2017-10" db="EMBL/GenBank/DDBJ databases">
        <title>The draft genome sequence of Lewinella nigricans NBRC 102662.</title>
        <authorList>
            <person name="Wang K."/>
        </authorList>
    </citation>
    <scope>NUCLEOTIDE SEQUENCE [LARGE SCALE GENOMIC DNA]</scope>
    <source>
        <strain evidence="2 3">NBRC 102662</strain>
    </source>
</reference>
<feature type="transmembrane region" description="Helical" evidence="1">
    <location>
        <begin position="12"/>
        <end position="35"/>
    </location>
</feature>
<dbReference type="Proteomes" id="UP000223913">
    <property type="component" value="Unassembled WGS sequence"/>
</dbReference>
<feature type="transmembrane region" description="Helical" evidence="1">
    <location>
        <begin position="55"/>
        <end position="74"/>
    </location>
</feature>
<dbReference type="RefSeq" id="WP_099153758.1">
    <property type="nucleotide sequence ID" value="NZ_PDUD01000036.1"/>
</dbReference>
<keyword evidence="1" id="KW-0472">Membrane</keyword>
<keyword evidence="3" id="KW-1185">Reference proteome</keyword>
<protein>
    <submittedName>
        <fullName evidence="2">Uncharacterized protein</fullName>
    </submittedName>
</protein>
<feature type="transmembrane region" description="Helical" evidence="1">
    <location>
        <begin position="111"/>
        <end position="129"/>
    </location>
</feature>
<comment type="caution">
    <text evidence="2">The sequence shown here is derived from an EMBL/GenBank/DDBJ whole genome shotgun (WGS) entry which is preliminary data.</text>
</comment>
<name>A0A2D0N345_FLAN2</name>
<keyword evidence="1" id="KW-1133">Transmembrane helix</keyword>
<organism evidence="2 3">
    <name type="scientific">Flavilitoribacter nigricans (strain ATCC 23147 / DSM 23189 / NBRC 102662 / NCIMB 1420 / SS-2)</name>
    <name type="common">Lewinella nigricans</name>
    <dbReference type="NCBI Taxonomy" id="1122177"/>
    <lineage>
        <taxon>Bacteria</taxon>
        <taxon>Pseudomonadati</taxon>
        <taxon>Bacteroidota</taxon>
        <taxon>Saprospiria</taxon>
        <taxon>Saprospirales</taxon>
        <taxon>Lewinellaceae</taxon>
        <taxon>Flavilitoribacter</taxon>
    </lineage>
</organism>
<dbReference type="OrthoDB" id="2868029at2"/>
<accession>A0A2D0N345</accession>
<proteinExistence type="predicted"/>
<sequence length="135" mass="14641">MFKRYISLQLAANILLVALGALVVFHLLVISGIINPGMIWGGNLETNSQVVMMEIGAIVVSALMMLMIAIRVGYIQSPRFQGFSQTAMWVIFVFLLLNTAGNLSSSSGSETLIFTPITIILAVMAYRLAMQDGKA</sequence>
<evidence type="ECO:0000313" key="2">
    <source>
        <dbReference type="EMBL" id="PHN02818.1"/>
    </source>
</evidence>
<feature type="transmembrane region" description="Helical" evidence="1">
    <location>
        <begin position="86"/>
        <end position="105"/>
    </location>
</feature>
<dbReference type="AlphaFoldDB" id="A0A2D0N345"/>
<evidence type="ECO:0000313" key="3">
    <source>
        <dbReference type="Proteomes" id="UP000223913"/>
    </source>
</evidence>
<gene>
    <name evidence="2" type="ORF">CRP01_30010</name>
</gene>
<dbReference type="EMBL" id="PDUD01000036">
    <property type="protein sequence ID" value="PHN02818.1"/>
    <property type="molecule type" value="Genomic_DNA"/>
</dbReference>
<keyword evidence="1" id="KW-0812">Transmembrane</keyword>
<evidence type="ECO:0000256" key="1">
    <source>
        <dbReference type="SAM" id="Phobius"/>
    </source>
</evidence>